<name>C2ERR0_9LACO</name>
<dbReference type="EMBL" id="ACGV01000011">
    <property type="protein sequence ID" value="EEJ41395.1"/>
    <property type="molecule type" value="Genomic_DNA"/>
</dbReference>
<accession>C2ERR0</accession>
<protein>
    <recommendedName>
        <fullName evidence="3">AP2 domain protein</fullName>
    </recommendedName>
</protein>
<comment type="caution">
    <text evidence="1">The sequence shown here is derived from an EMBL/GenBank/DDBJ whole genome shotgun (WGS) entry which is preliminary data.</text>
</comment>
<reference evidence="1 2" key="1">
    <citation type="submission" date="2009-01" db="EMBL/GenBank/DDBJ databases">
        <authorList>
            <person name="Qin X."/>
            <person name="Bachman B."/>
            <person name="Battles P."/>
            <person name="Bell A."/>
            <person name="Bess C."/>
            <person name="Bickham C."/>
            <person name="Chaboub L."/>
            <person name="Chen D."/>
            <person name="Coyle M."/>
            <person name="Deiros D.R."/>
            <person name="Dinh H."/>
            <person name="Forbes L."/>
            <person name="Fowler G."/>
            <person name="Francisco L."/>
            <person name="Fu Q."/>
            <person name="Gubbala S."/>
            <person name="Hale W."/>
            <person name="Han Y."/>
            <person name="Hemphill L."/>
            <person name="Highlander S.K."/>
            <person name="Hirani K."/>
            <person name="Hogues M."/>
            <person name="Jackson L."/>
            <person name="Jakkamsetti A."/>
            <person name="Javaid M."/>
            <person name="Jiang H."/>
            <person name="Korchina V."/>
            <person name="Kovar C."/>
            <person name="Lara F."/>
            <person name="Lee S."/>
            <person name="Mata R."/>
            <person name="Mathew T."/>
            <person name="Moen C."/>
            <person name="Morales K."/>
            <person name="Munidasa M."/>
            <person name="Nazareth L."/>
            <person name="Ngo R."/>
            <person name="Nguyen L."/>
            <person name="Okwuonu G."/>
            <person name="Ongeri F."/>
            <person name="Patil S."/>
            <person name="Petrosino J."/>
            <person name="Pham C."/>
            <person name="Pham P."/>
            <person name="Pu L.-L."/>
            <person name="Puazo M."/>
            <person name="Raj R."/>
            <person name="Reid J."/>
            <person name="Rouhana J."/>
            <person name="Saada N."/>
            <person name="Shang Y."/>
            <person name="Simmons D."/>
            <person name="Thornton R."/>
            <person name="Warren J."/>
            <person name="Weissenberger G."/>
            <person name="Zhang J."/>
            <person name="Zhang L."/>
            <person name="Zhou C."/>
            <person name="Zhu D."/>
            <person name="Muzny D."/>
            <person name="Worley K."/>
            <person name="Gibbs R."/>
        </authorList>
    </citation>
    <scope>NUCLEOTIDE SEQUENCE [LARGE SCALE GENOMIC DNA]</scope>
    <source>
        <strain evidence="1 2">ATCC 49540</strain>
    </source>
</reference>
<proteinExistence type="predicted"/>
<dbReference type="PATRIC" id="fig|1423814.6.peg.811"/>
<organism evidence="1 2">
    <name type="scientific">Limosilactobacillus vaginalis DSM 5837 = ATCC 49540</name>
    <dbReference type="NCBI Taxonomy" id="1423814"/>
    <lineage>
        <taxon>Bacteria</taxon>
        <taxon>Bacillati</taxon>
        <taxon>Bacillota</taxon>
        <taxon>Bacilli</taxon>
        <taxon>Lactobacillales</taxon>
        <taxon>Lactobacillaceae</taxon>
        <taxon>Limosilactobacillus</taxon>
    </lineage>
</organism>
<gene>
    <name evidence="1" type="ORF">HMPREF0549_0146</name>
</gene>
<dbReference type="Proteomes" id="UP000004483">
    <property type="component" value="Unassembled WGS sequence"/>
</dbReference>
<evidence type="ECO:0000313" key="1">
    <source>
        <dbReference type="EMBL" id="EEJ41395.1"/>
    </source>
</evidence>
<dbReference type="STRING" id="1423814.HMPREF0549_0146"/>
<evidence type="ECO:0008006" key="3">
    <source>
        <dbReference type="Google" id="ProtNLM"/>
    </source>
</evidence>
<dbReference type="AlphaFoldDB" id="C2ERR0"/>
<sequence>MRERRLKVYDGMVFGNYKVIGTTEIEKNHAQMLVVRNLRNQEAKVVSSVNLVSGSINGLGRGCRGVKASNNSTGFANVSLQKSGPEKGKYYGSVMIKGKRYITSFFTKPDTAYKAIQEMIYNYEHNKTLPTIGKSKTNTGHKYISYYSQVKRKKKYVVQIYKLQVHKRFLTLQDALTYRNQTLTDNNLPIPD</sequence>
<dbReference type="HOGENOM" id="CLU_1413604_0_0_9"/>
<dbReference type="RefSeq" id="WP_003717909.1">
    <property type="nucleotide sequence ID" value="NZ_AZGL01000003.1"/>
</dbReference>
<evidence type="ECO:0000313" key="2">
    <source>
        <dbReference type="Proteomes" id="UP000004483"/>
    </source>
</evidence>